<accession>A0ABX3FQE9</accession>
<gene>
    <name evidence="2" type="ORF">BIY20_04520</name>
</gene>
<keyword evidence="1" id="KW-0472">Membrane</keyword>
<proteinExistence type="predicted"/>
<protein>
    <submittedName>
        <fullName evidence="2">Uncharacterized protein</fullName>
    </submittedName>
</protein>
<evidence type="ECO:0000313" key="3">
    <source>
        <dbReference type="Proteomes" id="UP000186039"/>
    </source>
</evidence>
<feature type="transmembrane region" description="Helical" evidence="1">
    <location>
        <begin position="25"/>
        <end position="50"/>
    </location>
</feature>
<dbReference type="RefSeq" id="WP_075712945.1">
    <property type="nucleotide sequence ID" value="NZ_AP019654.1"/>
</dbReference>
<keyword evidence="3" id="KW-1185">Reference proteome</keyword>
<keyword evidence="1" id="KW-1133">Transmembrane helix</keyword>
<evidence type="ECO:0000256" key="1">
    <source>
        <dbReference type="SAM" id="Phobius"/>
    </source>
</evidence>
<comment type="caution">
    <text evidence="2">The sequence shown here is derived from an EMBL/GenBank/DDBJ whole genome shotgun (WGS) entry which is preliminary data.</text>
</comment>
<evidence type="ECO:0000313" key="2">
    <source>
        <dbReference type="EMBL" id="OLQ96469.1"/>
    </source>
</evidence>
<name>A0ABX3FQE9_9VIBR</name>
<dbReference type="Proteomes" id="UP000186039">
    <property type="component" value="Unassembled WGS sequence"/>
</dbReference>
<sequence>MSPTTSAKFVKLFIRSSHFSQQANASMLVLACCFMVTSPLPIVVAAYLMVKMVGYAYQENFLAPTLSGSVTFFSTGEVEINQHRSELTGRLLILSAWVLAIRLDKRWYLIWRDSVVPEYYWHLVLLLKKEP</sequence>
<reference evidence="2 3" key="1">
    <citation type="submission" date="2016-09" db="EMBL/GenBank/DDBJ databases">
        <title>Genomic Taxonomy of the Vibrionaceae.</title>
        <authorList>
            <person name="Gonzalez-Castillo A."/>
            <person name="Gomez-Gil B."/>
            <person name="Enciso-Ibarra K."/>
        </authorList>
    </citation>
    <scope>NUCLEOTIDE SEQUENCE [LARGE SCALE GENOMIC DNA]</scope>
    <source>
        <strain evidence="2 3">CAIM 1902</strain>
    </source>
</reference>
<organism evidence="2 3">
    <name type="scientific">Vibrio panuliri</name>
    <dbReference type="NCBI Taxonomy" id="1381081"/>
    <lineage>
        <taxon>Bacteria</taxon>
        <taxon>Pseudomonadati</taxon>
        <taxon>Pseudomonadota</taxon>
        <taxon>Gammaproteobacteria</taxon>
        <taxon>Vibrionales</taxon>
        <taxon>Vibrionaceae</taxon>
        <taxon>Vibrio</taxon>
    </lineage>
</organism>
<keyword evidence="1" id="KW-0812">Transmembrane</keyword>
<dbReference type="EMBL" id="MJMH01000011">
    <property type="protein sequence ID" value="OLQ96469.1"/>
    <property type="molecule type" value="Genomic_DNA"/>
</dbReference>